<sequence length="115" mass="12490">MDAKHTPRKTPERVVDLDAARRQHGAKADHVVALLTAGDPLADAVMAELDLYGPQARHALHRQAHYWQTYSPASSHEARRRALEGPAPELRAAVVPCDTSCRRNAGGVRPGAWAA</sequence>
<dbReference type="RefSeq" id="WP_386354546.1">
    <property type="nucleotide sequence ID" value="NZ_JBHSFG010000102.1"/>
</dbReference>
<organism evidence="1 2">
    <name type="scientific">Streptomyces xiangluensis</name>
    <dbReference type="NCBI Taxonomy" id="2665720"/>
    <lineage>
        <taxon>Bacteria</taxon>
        <taxon>Bacillati</taxon>
        <taxon>Actinomycetota</taxon>
        <taxon>Actinomycetes</taxon>
        <taxon>Kitasatosporales</taxon>
        <taxon>Streptomycetaceae</taxon>
        <taxon>Streptomyces</taxon>
    </lineage>
</organism>
<name>A0ABV8Z674_9ACTN</name>
<comment type="caution">
    <text evidence="1">The sequence shown here is derived from an EMBL/GenBank/DDBJ whole genome shotgun (WGS) entry which is preliminary data.</text>
</comment>
<evidence type="ECO:0000313" key="1">
    <source>
        <dbReference type="EMBL" id="MFC4471824.1"/>
    </source>
</evidence>
<dbReference type="Proteomes" id="UP001596012">
    <property type="component" value="Unassembled WGS sequence"/>
</dbReference>
<protein>
    <submittedName>
        <fullName evidence="1">Uncharacterized protein</fullName>
    </submittedName>
</protein>
<evidence type="ECO:0000313" key="2">
    <source>
        <dbReference type="Proteomes" id="UP001596012"/>
    </source>
</evidence>
<reference evidence="2" key="1">
    <citation type="journal article" date="2019" name="Int. J. Syst. Evol. Microbiol.">
        <title>The Global Catalogue of Microorganisms (GCM) 10K type strain sequencing project: providing services to taxonomists for standard genome sequencing and annotation.</title>
        <authorList>
            <consortium name="The Broad Institute Genomics Platform"/>
            <consortium name="The Broad Institute Genome Sequencing Center for Infectious Disease"/>
            <person name="Wu L."/>
            <person name="Ma J."/>
        </authorList>
    </citation>
    <scope>NUCLEOTIDE SEQUENCE [LARGE SCALE GENOMIC DNA]</scope>
    <source>
        <strain evidence="2">DT43</strain>
    </source>
</reference>
<proteinExistence type="predicted"/>
<accession>A0ABV8Z674</accession>
<keyword evidence="2" id="KW-1185">Reference proteome</keyword>
<dbReference type="EMBL" id="JBHSFG010000102">
    <property type="protein sequence ID" value="MFC4471824.1"/>
    <property type="molecule type" value="Genomic_DNA"/>
</dbReference>
<gene>
    <name evidence="1" type="ORF">ACFPH6_46325</name>
</gene>